<accession>A0AAU7DLI5</accession>
<protein>
    <recommendedName>
        <fullName evidence="5">Probable membrane transporter protein</fullName>
    </recommendedName>
</protein>
<proteinExistence type="inferred from homology"/>
<gene>
    <name evidence="6" type="ORF">P8935_02310</name>
</gene>
<feature type="transmembrane region" description="Helical" evidence="5">
    <location>
        <begin position="98"/>
        <end position="117"/>
    </location>
</feature>
<feature type="transmembrane region" description="Helical" evidence="5">
    <location>
        <begin position="178"/>
        <end position="196"/>
    </location>
</feature>
<feature type="transmembrane region" description="Helical" evidence="5">
    <location>
        <begin position="39"/>
        <end position="60"/>
    </location>
</feature>
<dbReference type="RefSeq" id="WP_348263397.1">
    <property type="nucleotide sequence ID" value="NZ_CP121196.1"/>
</dbReference>
<dbReference type="InterPro" id="IPR051598">
    <property type="entry name" value="TSUP/Inactive_protease-like"/>
</dbReference>
<dbReference type="Pfam" id="PF01925">
    <property type="entry name" value="TauE"/>
    <property type="match status" value="1"/>
</dbReference>
<feature type="transmembrane region" description="Helical" evidence="5">
    <location>
        <begin position="66"/>
        <end position="86"/>
    </location>
</feature>
<feature type="transmembrane region" description="Helical" evidence="5">
    <location>
        <begin position="6"/>
        <end position="32"/>
    </location>
</feature>
<dbReference type="PANTHER" id="PTHR43701">
    <property type="entry name" value="MEMBRANE TRANSPORTER PROTEIN MJ0441-RELATED"/>
    <property type="match status" value="1"/>
</dbReference>
<reference evidence="6" key="1">
    <citation type="submission" date="2023-03" db="EMBL/GenBank/DDBJ databases">
        <title>Edaphobacter sp.</title>
        <authorList>
            <person name="Huber K.J."/>
            <person name="Papendorf J."/>
            <person name="Pilke C."/>
            <person name="Bunk B."/>
            <person name="Sproeer C."/>
            <person name="Pester M."/>
        </authorList>
    </citation>
    <scope>NUCLEOTIDE SEQUENCE</scope>
    <source>
        <strain evidence="6">DSM 110680</strain>
    </source>
</reference>
<comment type="subcellular location">
    <subcellularLocation>
        <location evidence="5">Cell membrane</location>
        <topology evidence="5">Multi-pass membrane protein</topology>
    </subcellularLocation>
    <subcellularLocation>
        <location evidence="1">Membrane</location>
        <topology evidence="1">Multi-pass membrane protein</topology>
    </subcellularLocation>
</comment>
<dbReference type="EMBL" id="CP121196">
    <property type="protein sequence ID" value="XBH18174.1"/>
    <property type="molecule type" value="Genomic_DNA"/>
</dbReference>
<dbReference type="AlphaFoldDB" id="A0AAU7DLI5"/>
<keyword evidence="4 5" id="KW-0472">Membrane</keyword>
<keyword evidence="2 5" id="KW-0812">Transmembrane</keyword>
<evidence type="ECO:0000256" key="1">
    <source>
        <dbReference type="ARBA" id="ARBA00004141"/>
    </source>
</evidence>
<dbReference type="PANTHER" id="PTHR43701:SF2">
    <property type="entry name" value="MEMBRANE TRANSPORTER PROTEIN YJNA-RELATED"/>
    <property type="match status" value="1"/>
</dbReference>
<organism evidence="6">
    <name type="scientific">Telmatobacter sp. DSM 110680</name>
    <dbReference type="NCBI Taxonomy" id="3036704"/>
    <lineage>
        <taxon>Bacteria</taxon>
        <taxon>Pseudomonadati</taxon>
        <taxon>Acidobacteriota</taxon>
        <taxon>Terriglobia</taxon>
        <taxon>Terriglobales</taxon>
        <taxon>Acidobacteriaceae</taxon>
        <taxon>Telmatobacter</taxon>
    </lineage>
</organism>
<keyword evidence="5" id="KW-1003">Cell membrane</keyword>
<evidence type="ECO:0000256" key="4">
    <source>
        <dbReference type="ARBA" id="ARBA00023136"/>
    </source>
</evidence>
<feature type="transmembrane region" description="Helical" evidence="5">
    <location>
        <begin position="137"/>
        <end position="166"/>
    </location>
</feature>
<dbReference type="GO" id="GO:0005886">
    <property type="term" value="C:plasma membrane"/>
    <property type="evidence" value="ECO:0007669"/>
    <property type="project" value="UniProtKB-SubCell"/>
</dbReference>
<feature type="transmembrane region" description="Helical" evidence="5">
    <location>
        <begin position="202"/>
        <end position="224"/>
    </location>
</feature>
<evidence type="ECO:0000313" key="6">
    <source>
        <dbReference type="EMBL" id="XBH18174.1"/>
    </source>
</evidence>
<dbReference type="InterPro" id="IPR002781">
    <property type="entry name" value="TM_pro_TauE-like"/>
</dbReference>
<feature type="transmembrane region" description="Helical" evidence="5">
    <location>
        <begin position="231"/>
        <end position="249"/>
    </location>
</feature>
<evidence type="ECO:0000256" key="3">
    <source>
        <dbReference type="ARBA" id="ARBA00022989"/>
    </source>
</evidence>
<evidence type="ECO:0000256" key="5">
    <source>
        <dbReference type="RuleBase" id="RU363041"/>
    </source>
</evidence>
<name>A0AAU7DLI5_9BACT</name>
<evidence type="ECO:0000256" key="2">
    <source>
        <dbReference type="ARBA" id="ARBA00022692"/>
    </source>
</evidence>
<comment type="similarity">
    <text evidence="5">Belongs to the 4-toluene sulfonate uptake permease (TSUP) (TC 2.A.102) family.</text>
</comment>
<keyword evidence="3 5" id="KW-1133">Transmembrane helix</keyword>
<sequence length="250" mass="26140">MELLLGFAIAALIAITGVGAGTLIAPLLILFLHVPVAEAVGTALAYSAAVKLVVVPVQIWRRQVEWRTLAVILATGIPGVAIGSLIFQRAAHNSANNLWLFLALGIMIAVSSAWHIFRHFRPAAEPAQRTNSPKWLAFVMLPIGAEVGFSSSGAGALGTLALLGLTPLDARRIVGTDLAFGLCLSLIGGTLHLQSAGLNSALLINLIVGGILGALVGTGLASRIPVRTMRLALSLWLFVMGIQLCWHALA</sequence>